<sequence>MIQTIETLPQSQKTSSKLNGFQLFTWDSSQDKEKLNPVKEFCKQIYTEAGYSDYETVDLDNWSKWFYVTYDGHLQAATRIVEKTNENLIPLEIVKRFPSGKHYNVNYSNIADWNSVSFKQTILGAQAFKIVACNLAKYCLDRKFSIVYGLINPIWKGLQRVYFDNGAIISEVYSDLVYYPGCFLNGELALFKLIEIRENALQNIAAKL</sequence>
<dbReference type="EMBL" id="MTSU01000010">
    <property type="protein sequence ID" value="ONF92614.1"/>
    <property type="molecule type" value="Genomic_DNA"/>
</dbReference>
<evidence type="ECO:0000313" key="2">
    <source>
        <dbReference type="Proteomes" id="UP000189337"/>
    </source>
</evidence>
<gene>
    <name evidence="1" type="ORF">BWD14_11840</name>
</gene>
<reference evidence="1 2" key="1">
    <citation type="submission" date="2017-01" db="EMBL/GenBank/DDBJ databases">
        <title>Comparative genomic analysis of Brazilian Leptospira santarosai.</title>
        <authorList>
            <person name="Moreno L.Z."/>
            <person name="Miraglia F."/>
            <person name="Kremer F.S."/>
            <person name="Eslabao M.R."/>
            <person name="Lilenbaum W."/>
            <person name="Dellagostin O.A."/>
            <person name="Moreno A.M."/>
        </authorList>
    </citation>
    <scope>NUCLEOTIDE SEQUENCE [LARGE SCALE GENOMIC DNA]</scope>
    <source>
        <strain evidence="1 2">M52/8-19</strain>
    </source>
</reference>
<comment type="caution">
    <text evidence="1">The sequence shown here is derived from an EMBL/GenBank/DDBJ whole genome shotgun (WGS) entry which is preliminary data.</text>
</comment>
<dbReference type="AlphaFoldDB" id="A0AB73M3Y2"/>
<dbReference type="Proteomes" id="UP000189337">
    <property type="component" value="Unassembled WGS sequence"/>
</dbReference>
<evidence type="ECO:0000313" key="1">
    <source>
        <dbReference type="EMBL" id="ONF92614.1"/>
    </source>
</evidence>
<proteinExistence type="predicted"/>
<evidence type="ECO:0008006" key="3">
    <source>
        <dbReference type="Google" id="ProtNLM"/>
    </source>
</evidence>
<organism evidence="1 2">
    <name type="scientific">Leptospira santarosai</name>
    <dbReference type="NCBI Taxonomy" id="28183"/>
    <lineage>
        <taxon>Bacteria</taxon>
        <taxon>Pseudomonadati</taxon>
        <taxon>Spirochaetota</taxon>
        <taxon>Spirochaetia</taxon>
        <taxon>Leptospirales</taxon>
        <taxon>Leptospiraceae</taxon>
        <taxon>Leptospira</taxon>
    </lineage>
</organism>
<accession>A0AB73M3Y2</accession>
<dbReference type="NCBIfam" id="NF047533">
    <property type="entry name" value="LBL_2463_fam"/>
    <property type="match status" value="1"/>
</dbReference>
<name>A0AB73M3Y2_9LEPT</name>
<protein>
    <recommendedName>
        <fullName evidence="3">GNAT family N-acetyltransferase</fullName>
    </recommendedName>
</protein>
<dbReference type="RefSeq" id="WP_004493969.1">
    <property type="nucleotide sequence ID" value="NZ_JASEXP010000057.1"/>
</dbReference>